<accession>A0A060ZUN2</accession>
<organism evidence="1">
    <name type="scientific">Streptomyces iranensis</name>
    <dbReference type="NCBI Taxonomy" id="576784"/>
    <lineage>
        <taxon>Bacteria</taxon>
        <taxon>Bacillati</taxon>
        <taxon>Actinomycetota</taxon>
        <taxon>Actinomycetes</taxon>
        <taxon>Kitasatosporales</taxon>
        <taxon>Streptomycetaceae</taxon>
        <taxon>Streptomyces</taxon>
        <taxon>Streptomyces violaceusniger group</taxon>
    </lineage>
</organism>
<dbReference type="EMBL" id="LK022848">
    <property type="protein sequence ID" value="CDR06752.1"/>
    <property type="molecule type" value="Genomic_DNA"/>
</dbReference>
<protein>
    <submittedName>
        <fullName evidence="1">Uncharacterized protein</fullName>
    </submittedName>
</protein>
<gene>
    <name evidence="1" type="ORF">SIRAN3626</name>
</gene>
<evidence type="ECO:0000313" key="1">
    <source>
        <dbReference type="EMBL" id="CDR06752.1"/>
    </source>
</evidence>
<dbReference type="AlphaFoldDB" id="A0A060ZUN2"/>
<dbReference type="HOGENOM" id="CLU_3384116_0_0_11"/>
<sequence length="33" mass="3489">MGEDALSRVMPQLTVDQSRKAVAEMLLGGGRTA</sequence>
<proteinExistence type="predicted"/>
<reference evidence="1" key="1">
    <citation type="submission" date="2014-05" db="EMBL/GenBank/DDBJ databases">
        <authorList>
            <person name="Horn Fabian"/>
        </authorList>
    </citation>
    <scope>NUCLEOTIDE SEQUENCE</scope>
</reference>
<name>A0A060ZUN2_9ACTN</name>